<dbReference type="Pfam" id="PF00282">
    <property type="entry name" value="Pyridoxal_deC"/>
    <property type="match status" value="1"/>
</dbReference>
<keyword evidence="5 7" id="KW-0456">Lyase</keyword>
<dbReference type="InterPro" id="IPR002129">
    <property type="entry name" value="PyrdxlP-dep_de-COase"/>
</dbReference>
<dbReference type="Gene3D" id="3.90.1150.10">
    <property type="entry name" value="Aspartate Aminotransferase, domain 1"/>
    <property type="match status" value="1"/>
</dbReference>
<dbReference type="Gene3D" id="3.40.640.10">
    <property type="entry name" value="Type I PLP-dependent aspartate aminotransferase-like (Major domain)"/>
    <property type="match status" value="1"/>
</dbReference>
<protein>
    <submittedName>
        <fullName evidence="8">Glutamate or tyrosine decarboxylase</fullName>
    </submittedName>
</protein>
<dbReference type="InterPro" id="IPR015422">
    <property type="entry name" value="PyrdxlP-dep_Trfase_small"/>
</dbReference>
<evidence type="ECO:0000313" key="9">
    <source>
        <dbReference type="Proteomes" id="UP000199548"/>
    </source>
</evidence>
<keyword evidence="4 6" id="KW-0663">Pyridoxal phosphate</keyword>
<dbReference type="STRING" id="420953.SAMN05192543_10413"/>
<dbReference type="InterPro" id="IPR015424">
    <property type="entry name" value="PyrdxlP-dep_Trfase"/>
</dbReference>
<dbReference type="GO" id="GO:0019752">
    <property type="term" value="P:carboxylic acid metabolic process"/>
    <property type="evidence" value="ECO:0007669"/>
    <property type="project" value="InterPro"/>
</dbReference>
<dbReference type="PANTHER" id="PTHR11999">
    <property type="entry name" value="GROUP II PYRIDOXAL-5-PHOSPHATE DECARBOXYLASE"/>
    <property type="match status" value="1"/>
</dbReference>
<comment type="cofactor">
    <cofactor evidence="1 6 7">
        <name>pyridoxal 5'-phosphate</name>
        <dbReference type="ChEBI" id="CHEBI:597326"/>
    </cofactor>
</comment>
<evidence type="ECO:0000256" key="2">
    <source>
        <dbReference type="ARBA" id="ARBA00009533"/>
    </source>
</evidence>
<dbReference type="OrthoDB" id="9803665at2"/>
<reference evidence="8 9" key="1">
    <citation type="submission" date="2016-10" db="EMBL/GenBank/DDBJ databases">
        <authorList>
            <person name="de Groot N.N."/>
        </authorList>
    </citation>
    <scope>NUCLEOTIDE SEQUENCE [LARGE SCALE GENOMIC DNA]</scope>
    <source>
        <strain evidence="8 9">LMG 23650</strain>
    </source>
</reference>
<dbReference type="AlphaFoldDB" id="A0A1I3KHY6"/>
<dbReference type="GO" id="GO:0030170">
    <property type="term" value="F:pyridoxal phosphate binding"/>
    <property type="evidence" value="ECO:0007669"/>
    <property type="project" value="InterPro"/>
</dbReference>
<keyword evidence="9" id="KW-1185">Reference proteome</keyword>
<feature type="modified residue" description="N6-(pyridoxal phosphate)lysine" evidence="6">
    <location>
        <position position="295"/>
    </location>
</feature>
<evidence type="ECO:0000256" key="6">
    <source>
        <dbReference type="PIRSR" id="PIRSR602129-50"/>
    </source>
</evidence>
<evidence type="ECO:0000313" key="8">
    <source>
        <dbReference type="EMBL" id="SFI72092.1"/>
    </source>
</evidence>
<proteinExistence type="inferred from homology"/>
<dbReference type="EMBL" id="FOQU01000004">
    <property type="protein sequence ID" value="SFI72092.1"/>
    <property type="molecule type" value="Genomic_DNA"/>
</dbReference>
<evidence type="ECO:0000256" key="1">
    <source>
        <dbReference type="ARBA" id="ARBA00001933"/>
    </source>
</evidence>
<name>A0A1I3KHY6_9BURK</name>
<dbReference type="PANTHER" id="PTHR11999:SF70">
    <property type="entry name" value="MIP05841P"/>
    <property type="match status" value="1"/>
</dbReference>
<dbReference type="InterPro" id="IPR010977">
    <property type="entry name" value="Aromatic_deC"/>
</dbReference>
<evidence type="ECO:0000256" key="3">
    <source>
        <dbReference type="ARBA" id="ARBA00022793"/>
    </source>
</evidence>
<accession>A0A1I3KHY6</accession>
<evidence type="ECO:0000256" key="7">
    <source>
        <dbReference type="RuleBase" id="RU000382"/>
    </source>
</evidence>
<comment type="similarity">
    <text evidence="2 7">Belongs to the group II decarboxylase family.</text>
</comment>
<dbReference type="RefSeq" id="WP_091011667.1">
    <property type="nucleotide sequence ID" value="NZ_CP041743.1"/>
</dbReference>
<organism evidence="8 9">
    <name type="scientific">Paraburkholderia megapolitana</name>
    <dbReference type="NCBI Taxonomy" id="420953"/>
    <lineage>
        <taxon>Bacteria</taxon>
        <taxon>Pseudomonadati</taxon>
        <taxon>Pseudomonadota</taxon>
        <taxon>Betaproteobacteria</taxon>
        <taxon>Burkholderiales</taxon>
        <taxon>Burkholderiaceae</taxon>
        <taxon>Paraburkholderia</taxon>
    </lineage>
</organism>
<dbReference type="InterPro" id="IPR015421">
    <property type="entry name" value="PyrdxlP-dep_Trfase_major"/>
</dbReference>
<keyword evidence="3" id="KW-0210">Decarboxylase</keyword>
<gene>
    <name evidence="8" type="ORF">SAMN05192543_10413</name>
</gene>
<sequence>MNNDSIFRPALERALSHSLAHLDNLAHNPVAATASLQTLRERLAKPLNEQSLPAEQIVDELVADTAGGILGSAGGRFFGWVIGGSLPAALAADWLTSAWDQNAASYSCGPAEAVIEEVCGAWLKDLLGLPRYASFALTSGCQMAHVTALAAARHALLARRGWQVERDGLFGAPKLRILSSDQFHGSITRATRLLGLGTAAVIGLPANQAGQLDTATLERALLENPDTLTIVLLQAGDLNIGAYDCFADLIPLAHRYEAWVHVDGAFGLWANASAQHRHRLAGVEQADSWTTDGHKWLNVPYDSGFAFVANAQAHRSAMSYEASYITHNDDVREQKDWNPDWSRRGRGVATYAALRQLGREGVAALIDRCCDAAHRIASGIGALPGAELVWAPTINQGLVRFLDPRPGATEHDHDARTDAVTAAVLASGEALFSNTTWRGKRCMRISVCNWQTGARDIARAVAAVEQILRSQNG</sequence>
<evidence type="ECO:0000256" key="5">
    <source>
        <dbReference type="ARBA" id="ARBA00023239"/>
    </source>
</evidence>
<dbReference type="SUPFAM" id="SSF53383">
    <property type="entry name" value="PLP-dependent transferases"/>
    <property type="match status" value="1"/>
</dbReference>
<dbReference type="GO" id="GO:0016831">
    <property type="term" value="F:carboxy-lyase activity"/>
    <property type="evidence" value="ECO:0007669"/>
    <property type="project" value="UniProtKB-KW"/>
</dbReference>
<evidence type="ECO:0000256" key="4">
    <source>
        <dbReference type="ARBA" id="ARBA00022898"/>
    </source>
</evidence>
<dbReference type="Proteomes" id="UP000199548">
    <property type="component" value="Unassembled WGS sequence"/>
</dbReference>